<dbReference type="EMBL" id="FCOF02000085">
    <property type="protein sequence ID" value="SAK96262.1"/>
    <property type="molecule type" value="Genomic_DNA"/>
</dbReference>
<organism evidence="1 2">
    <name type="scientific">Caballeronia catudaia</name>
    <dbReference type="NCBI Taxonomy" id="1777136"/>
    <lineage>
        <taxon>Bacteria</taxon>
        <taxon>Pseudomonadati</taxon>
        <taxon>Pseudomonadota</taxon>
        <taxon>Betaproteobacteria</taxon>
        <taxon>Burkholderiales</taxon>
        <taxon>Burkholderiaceae</taxon>
        <taxon>Caballeronia</taxon>
    </lineage>
</organism>
<dbReference type="RefSeq" id="WP_061128581.1">
    <property type="nucleotide sequence ID" value="NZ_FCOF02000085.1"/>
</dbReference>
<evidence type="ECO:0000313" key="2">
    <source>
        <dbReference type="Proteomes" id="UP000054870"/>
    </source>
</evidence>
<dbReference type="OrthoDB" id="9130818at2"/>
<gene>
    <name evidence="1" type="ORF">AWB75_06999</name>
</gene>
<protein>
    <submittedName>
        <fullName evidence="1">Uncharacterized protein</fullName>
    </submittedName>
</protein>
<accession>A0A158DNT2</accession>
<dbReference type="AlphaFoldDB" id="A0A158DNT2"/>
<proteinExistence type="predicted"/>
<keyword evidence="2" id="KW-1185">Reference proteome</keyword>
<evidence type="ECO:0000313" key="1">
    <source>
        <dbReference type="EMBL" id="SAK96262.1"/>
    </source>
</evidence>
<comment type="caution">
    <text evidence="1">The sequence shown here is derived from an EMBL/GenBank/DDBJ whole genome shotgun (WGS) entry which is preliminary data.</text>
</comment>
<sequence length="140" mass="15883">MTFKIKAADLKRMEEGLDILSAQRVRLGQAVGVFNEALVCARATLQAAVDDYNQKGRDVRAEFENVYRALEKAYAERSEDWKDGEKGTAVKEWLDTLESFPENIVDVSLDEFIHELELEDLVGDDPRDDFKDVGQEPDEA</sequence>
<dbReference type="Proteomes" id="UP000054870">
    <property type="component" value="Unassembled WGS sequence"/>
</dbReference>
<reference evidence="1" key="1">
    <citation type="submission" date="2016-01" db="EMBL/GenBank/DDBJ databases">
        <authorList>
            <person name="Peeters C."/>
        </authorList>
    </citation>
    <scope>NUCLEOTIDE SEQUENCE [LARGE SCALE GENOMIC DNA]</scope>
    <source>
        <strain evidence="1">LMG 29318</strain>
    </source>
</reference>
<name>A0A158DNT2_9BURK</name>